<dbReference type="PANTHER" id="PTHR30024">
    <property type="entry name" value="ALIPHATIC SULFONATES-BINDING PROTEIN-RELATED"/>
    <property type="match status" value="1"/>
</dbReference>
<accession>A0A0U4WGM5</accession>
<dbReference type="KEGG" id="por:APT59_09295"/>
<sequence>MPLRLPFTRRPLALGLTVSLLIGLVAAPQVAQAEGTLRISEQFGVSYLILHVLRDQQLIEKHGKEEGVDIKVDWIKLSGGAAVNEAVLSGAVDVGSAGLGPLFTLWDRTHGRQNVKAVASLGAFPNYLVTNNPQVKTLADFTAKDRIAVPAVNVSVQSRFLQYAAAQAFGEKNWNRLDPLTVAVPHPDATAAVISGGTEIDSHFANPPFQEQELASGKVHRVLSSYDVLGGAVSPNLVFVTEKFRRDNPKTYKAFREALVEAGQIIEKDKATAARTYVKVEHSRLDPALIQRIIESPEVNFDTAPQNTLKLAQFMYRIGAIRNQPSAWQDYFFVDAPNQNGS</sequence>
<feature type="signal peptide" evidence="1">
    <location>
        <begin position="1"/>
        <end position="33"/>
    </location>
</feature>
<reference evidence="2 3" key="1">
    <citation type="submission" date="2016-01" db="EMBL/GenBank/DDBJ databases">
        <title>Annotation of Pseudomonas oryzihabitans USDA-ARS-USMARC-56511.</title>
        <authorList>
            <person name="Harhay G.P."/>
            <person name="Harhay D.M."/>
            <person name="Smith T.P.L."/>
            <person name="Bono J.L."/>
            <person name="Heaton M.P."/>
            <person name="Clawson M.L."/>
            <person name="Chitko-Mckown C.G."/>
            <person name="Capik S.F."/>
            <person name="DeDonder K.D."/>
            <person name="Apley M.D."/>
            <person name="Lubbers B.V."/>
            <person name="White B.J."/>
            <person name="Larson R.L."/>
        </authorList>
    </citation>
    <scope>NUCLEOTIDE SEQUENCE [LARGE SCALE GENOMIC DNA]</scope>
    <source>
        <strain evidence="2 3">USDA-ARS-USMARC-56511</strain>
    </source>
</reference>
<evidence type="ECO:0000256" key="1">
    <source>
        <dbReference type="SAM" id="SignalP"/>
    </source>
</evidence>
<keyword evidence="1" id="KW-0732">Signal</keyword>
<dbReference type="AlphaFoldDB" id="A0A0U4WGM5"/>
<feature type="chain" id="PRO_5006853314" evidence="1">
    <location>
        <begin position="34"/>
        <end position="342"/>
    </location>
</feature>
<gene>
    <name evidence="2" type="ORF">APT59_09295</name>
</gene>
<dbReference type="Proteomes" id="UP000064137">
    <property type="component" value="Chromosome"/>
</dbReference>
<dbReference type="Gene3D" id="3.40.190.10">
    <property type="entry name" value="Periplasmic binding protein-like II"/>
    <property type="match status" value="2"/>
</dbReference>
<name>A0A0U4WGM5_9PSED</name>
<dbReference type="OrthoDB" id="6003871at2"/>
<protein>
    <submittedName>
        <fullName evidence="2">Nitrate ABC transporter substrate-binding protein</fullName>
    </submittedName>
</protein>
<dbReference type="Pfam" id="PF13379">
    <property type="entry name" value="NMT1_2"/>
    <property type="match status" value="1"/>
</dbReference>
<proteinExistence type="predicted"/>
<dbReference type="SUPFAM" id="SSF53850">
    <property type="entry name" value="Periplasmic binding protein-like II"/>
    <property type="match status" value="1"/>
</dbReference>
<organism evidence="2 3">
    <name type="scientific">Pseudomonas oryzihabitans</name>
    <dbReference type="NCBI Taxonomy" id="47885"/>
    <lineage>
        <taxon>Bacteria</taxon>
        <taxon>Pseudomonadati</taxon>
        <taxon>Pseudomonadota</taxon>
        <taxon>Gammaproteobacteria</taxon>
        <taxon>Pseudomonadales</taxon>
        <taxon>Pseudomonadaceae</taxon>
        <taxon>Pseudomonas</taxon>
    </lineage>
</organism>
<dbReference type="EMBL" id="CP013987">
    <property type="protein sequence ID" value="ALZ84386.1"/>
    <property type="molecule type" value="Genomic_DNA"/>
</dbReference>
<dbReference type="RefSeq" id="WP_059314582.1">
    <property type="nucleotide sequence ID" value="NZ_CP013987.1"/>
</dbReference>
<evidence type="ECO:0000313" key="3">
    <source>
        <dbReference type="Proteomes" id="UP000064137"/>
    </source>
</evidence>
<dbReference type="PANTHER" id="PTHR30024:SF2">
    <property type="entry name" value="ABC TRANSPORTER SUBSTRATE-BINDING PROTEIN"/>
    <property type="match status" value="1"/>
</dbReference>
<evidence type="ECO:0000313" key="2">
    <source>
        <dbReference type="EMBL" id="ALZ84386.1"/>
    </source>
</evidence>